<evidence type="ECO:0000256" key="2">
    <source>
        <dbReference type="SAM" id="MobiDB-lite"/>
    </source>
</evidence>
<sequence>MDVQVNSQRVVVEEVVGNVVALSADGKARTLAVGDVINPGEIIITPADGELLLSQGEEQNQVDPNSVAAIADGAVNAAPIGGEVAIDPTQQPEFGEGDIAAIQQAILDGADPTQILEETAAGEAGVAANAGFISIEYAYAESLAATFFETAAPSREEERDEEFDGRDTIAPPLGGGTVSVSVTEGSINRDTYPESTTVTATIEAGQLPLNPASFVPDPATLQSLLDELSSDITSSGEEVVFRYDEETNTIIGSSSDGDVLRIEIDAQLVAGGDVLISITTTVLQPIDHVPSVGDGAVSIVDDVIAIDIPIVGQDVIGNDLTSPVDVTVSIQDGDNPTATPAVIDNVESNSDTISGTLFDIGSDELESLVFQPSALEAFDGVLSNNQPTVATLSEDGTTLILTVEGSDTPLLEITLGTDGSFTFNQFGPLEHPQGDGDINSFVLPVSATDYDGDSVDTTLTVNISDGADPTVTEVTGITLSEVNLADGNNPDAPLLTGTGTINATAGSDDIDHYELDVAAFNEKSPITAFGQPVELSGPVLVDGQYTYTGTVVVDGETIDVFSVTLDAEGNYTFELLEPLDHIGDNGESLTFELPVCAIDMDGDASPADSKANIAVTVLDDAPVINNDAYIVIEPTVDGENEITHQIIAAEGADGASVVSFVYKGETDTTFTLDPSISGEQAFDVEHGTLYVTTDGQMRFVPDRDLDHSESENILSSVEFTVRDNDGDEVVSSVGLTIVDGQNPEIESTTPISLNEANLSDGTDPGDALVSGTGSVTPVVGSDNIDHYEVDVNTFNSNGEITSMGLPVVIGAPIEVTDPETGVVSYVYTASVTVDNMTTLDVFQFTIDENGGYEFVLYEALDHQVDEGEETTLDFNIPVYAVDSDGDNSANIDVIVSIADDTPVIADEVTLPVTEPVTPGESATITHDFLTQEGADGASVVSFVYQGDETSDPFVLDQTVTDFQEFTVEDGTVFIKTSGEMYFEPDRNLDHSTLETLNTSITATIVDGDGDTYTPVANIQITDGQDPVITGVTAITLDEANLDDGTDSTNAVVSGSGTVSVTVGSDDIDHIEVDVAVFNAAADITAMGKPVVLGEPTVEVDPQTGVETYIYTGSVTLDDNSVVDVLQISVDGEGNYSFELYEAVDHADGTTEDDSLTFNIPVVAVDSDGDKSVSNASTNIAVTILDDEPVIAEDVTLPVTEPVTSGDNATTTHDFLTQEGADGASVVSFVYQGDATSAPFVLDQTETDFQEFTVEDGTVFIKTTGEMYFEPDRNLDHSTLETLNTSITATIVDGDGDTYTPVANIQITDGQDPVITGVTAITLDEANLDDGTDPSGAVVSGSGTITATTGSDDIDHFEVDVSTFNTDAGITAMGKPVVLGDPIIVTDPQTGESSYVYTGSVTLDDNSVIDVLEISVDEAGNYSFELYEAVDHADGTDEDDSLSFNIPVVAVDSDGDKSALGVNTNIAVTILDDEPVIAEDVTLPVTEPVTTGDNATTTHDFLTQEGADGASVVSFVYQGDETSDPFVLDQTVTDFQEFTVEDGTVFIKTSGEMYFEPDRNLDHSTLETLNTSITATIVDGDGDTYTPVANIQITDGQDPVITGVTAITLDEANLDDGTDSTNAVVSGSGTVSVTVGSDDIDHIEVDVAVFNAAADITAMGKPVVLGQPTVEVDPQTGVETYIYTGSVTLDDNSVVDVLQISVDGEGNYSFELYEAVDHADGTVEDDSLSFNIPVVAVDSDGDKSVSNASTNIAVTILDDESVIAEDVTLPVTEPVTTGDNATTTHDFLTQEGADGASVVSFVYQGDATSAPFVLDQTETDFQEFTVEDGTVFIKTSGEMYFEPDRNLDHSTLETLNTSITATIVDGDGDTYTPVANIQITDGQDPVITGVTAITLAEANLDDGTDSTNAVVSGSGTVSVTVGSDDIDHIEVDVAVFNAAADITAMGKPVVLGEPTVEVDPQTGVETYIYTGSVTLDDNSVVDVLQISVDGEGNYSFELYEAVDHADGTTEDDSLTFNIPVVAVDSDGDKSVSNASTNIAVTILDDEPVIAEDVTLPVTEPVTSGDNATTTHDFLTQEGADGASVVSFVYQGDATSAPFVLDQTETDFQEFTVEDGTVFIKTTGEMYFEPDRNLDHSTLETLNTSITATIVDGDGDTYTPVANIQITDGQDPVITGVTAITLDEANLDDGTDPSGAVVSGSGTITATTGSDDIDHFEVDVSTFNTDAGITAMGKPVVLGDPIIVTDPQTGESSYVYTGSVTLDDNSVIDVLEISVDEAGNYSFELYEAVDHADGTDEDDSLSFNIPVVAVDSDGDKSALGVNTNIAVTILDDEPVIAEDVTLPVTEPVTTGDNATTTHDFLTQEGADGASVVSFVYQGDETSDPFVLDQTVTDFQEFTVEDGTVFIKTSGEMYFEPDRNLDHSTLETLNTSITATIVDGDGDTYTPVANIQITDGQDPVITGVTAITLDEANLDDGTDSTNAVVSGSGTVSVTVGSDDIDHIEVDVVVFNAAADITAMGKPVVLGQPTVEVDPQTGVETYIYTGSVTLDDNSVVDVLQISVDGEGNYSFELYEAVDHADGTAEDDSLTFNIPVVAVDSDGDKSVSNASTNIAVTILDDEPVIAEEVTLPVTEPVTTGDNATTTHDFLTQEGADGASVVSFVYQGDATSAPFVLDQTETDFQEFTVEDGTVFIKTSGEMYFEPDRNLDHSTLETLNTSITATIVDGDGDTYTPVANIQITDGQDPVITGVTAITLDEANLDDGTDPSNAVVSGSGTVSVTVGSDDIDHIEVDVAVFNAAADLEAMGKPVILGEPTVEVDPQTGVETYIYTGSVTLDDNSVVDVLQISVDGEGNYSFELYEAVDHADGTTEDDSLTFNIPVVAVDSDGDKSVSNASTNIAVTILDDEPVIAEDVTLPVTEPVTSGDNATTTHDFLTQEGADGASVVSFVYQGDATSAPFVLDQTETDFQEFTVEDGTVFIKTTGEMYFEPDRNLDHSTLETLNTSITATIVDGDGDTYTPVANIQITDGQDPVITGVTAITLDEANLDDGTDPSGAVVSGSGTITATTGSDDIDHFEVDVSTFNTDAGITAMGKPVVLGDPIIVTDPQTGESSYVYTGSVTLDDNSVIDVLEISVDEAGNYSFELYEAVDHADGTDEDDSLSFNIPVVAVDSDGDKSALGVNTNIAVTILDDEPVIAEDVTLPVTEPVTTGDNATTTHDFLTQEGADGASVVSFVYQGDETSDPFVLDQTVTDFQEFTVEDGTVFIKTSGEMYFEPDRNLDHSTLETLNTSITATIVDGDGDTYTPVANIQITDGQDPVITGVTAITLDEANLDDGTDSTNAVVSGSGTVSVTVGSDDIDHIEVDVAVFNAAADITAMGKPVVLGQPTVEVDPQTGVETYIYTGSVTLDDNSVVDVLQISVDGEGNYSFELYEAVDHADGTVEDDSLSFNIPVVAVDSDGDKSVSNASTNIAVTILDDESVIAEDVTLPVTEPVTTGDNATTTHDFLTQEGADGASVVSFVYQGDATSAPFVLDQTETDFQEFTVEDGTVFIKTSGEMYFEPDRNLDHSTLETLNTSITATIVDGDGDTYTPVANIQITDGQDPVITGVTAITLAEANLDDGTDSTNAVVSGSGTVSVTVGSDDIDHIEVDVAVFNAAADITAMGKPVVLGEPTVEVDPQTGVETYIYTGSVTLDDNSVVDVLQISVDGEGNYSFELYEAVDHADGTAEDDALSFNIPVVAVDSDGDKSVSNASTNIAVTILDDELIVDDAELTVTEPTIDGENQVTHQVINEQGADGASVVSFVYKGESDTEFTLNPAIANDQEQAFTVEHGTVYITGDGALRFVPDRDLEHPQDSNEILSAIDVTSRDGDGDTEVATIDLTIVDGQIPIITNITAVTLDEANLPNGTDTDLQALVGTGSFSVTVGSDDISHYEIDVDSFNNSNTIQAFGEDITLSSPVIDGDEYTYTGSALVDGNEIDIFTVVLEKSSLNDGNDGKYTFTLLQPITHIEDPVTDGTADDLALAFDFPVYAVDTDLDKSTLTGETEPMAASLSVTILDDEMIVADAVLTVVEPTTAGDNEVTHQVLSEEGADGASVVSFIYKGTSDVTFTLDPAVAGEQSFDVEHGTVYLTTEGAFRFVPDRDLEHPVNTNEILSAVDVKVVDGDGDNTVATIDLTIVDGDIPVITNSPVLELDEANLADGTDPDNAEISGSGVFNVNVGSDDVDHFEIDIVDFNNSNTVKAFGELVTLSAPVIDGDEYTYTASVNVNGDIIDVFTITLDKTTANDGNDGSFSFTLLQPVEHIEGDLIKDDELVFNLPVYAVDTDNDLSTITGETSATATNLAVTIIDDELIVQNNTLEVIEPVVAGDNEVTHQVILKEGADGATVTSFIYKGTTNTTYNLNPNTDPTVEQSFSVEHGTVFMTGDGAFRFEPDRDLDHTDSENIVSRVDVTATDGDGDAEVSVIDLTIVDGQIPIITSAGAVSFDETNLSDGNEPNAGALTKTGSITATVGSDDISYFELEPSEFNPDGDLLSMGQEVQLEYLGESGGIRTYQGFVEVGGNKVPVFSVELDKPGLGQYEITLIEELDHVGIGEDDSLTFDLPVYAVDSDGDRSTITGLTDPTASAIEVTVIDDEPMLFEQNLTRIEGQSGVNRWMFDDRSIAGLDNETGADNGVVTSIEAEDDPANNRDIQFRLGDGTLVDSADLNGSTLTVTVVEIVNGVSQDLGSLEIRPDGRARFTPEEFVDHEDSPNLDFSVNVTATDFDQDTSTEKLNIRITDRNAQITDAQLDGVEEAGRDDTNILDNLDGLPADSLEPIKVVLSVDLFDRDRGEEIGNVLLNNIGNHNGTFYFYDSETDSFVALATNSNRATLLADQVEQTIDGNVSTVENLYFVPDRNFSTSESGINIGVNVQILNNDTGDHNVTGQLNINVQSIADKPTWTVDSVFNYTYSDDPTKDRSVDEDGNNVELSIAAETQDTSNPETITYELEFTFGGENAELVYADGTAISATTDPDTGRVYYVVDADRIDEVEVDPIDHFSGQIKLTVTAIAEESENAAAGKETKESDPREIVIDVRPVADAGAFKVNRIKIFEDNATGLEDPTYDPMQLSEVVQFTETADMQVDDSEELFVRISEISVDDVEFVWAGSPDPDPIVYVEVDGGENYYEIPVSSLELVEVRPAEHSNVDFEFKVEGIVRDTAELSTGTESVDRTLGVKTVFVDIKGVADEPDVVLDDNNGDTIWNTFTDGDIQGVETLIQENGYAALNISYISGELAQQPTDDSESLSFILSDIPEGVEIVDESGSSLDLIFVGYDSNGQPTYEADITGLNFDSGIRIVPTASATDNFVLTGTVVVTENDGHVRAFDREIRVSVEPVIDMQDYTRNSRGFEDAPININWAPDNTDRPDSDEIFTRVEISGIPNGAEVYVDNQLVSITGGILILEPTGGQSEQDFSAAVLATGYVQIVPPEDSSEDLNLTTKLTVKEYDAEYVNDTDDGDGVAVASDDPLDSPDTVAITGSLTVEVVPVVEPESEIGVSSGGSVPGDSNDDGSITFSLDPSTNPDADILFENLDINHQDERIDRIIVDVRSDEFLALHGDHYLANPSDLYQLVNGIIPGLTELAAFVAQGEEVLLDLLEDAFLDQFYVPGAINNGDGTWSVLDPETFSIDAPNGLALGESIDGLATDNYWTVNIVAQIVDDGVASENEQSAPFITDQLVRLKYDTSLNGEDSVAAEVTQDSGAVTGTEDNSFDLSTALLDPADGLLSIINADSVADELTLVVDPDDLPPGSTVSGAVFDYVDNVWALQASIDDNGDISGFAGLMITPPEDFAGDFVLPVRVVTTDSESGDQELYNFDIPVAILPDVDVEGAVQPGDTDITPELGIAVKATYGLDADKQPTTLGNDTPILDGKAYEDGLIELDLSISLADDDTSITSGLESISEVTLTLADTSSGVFTNAAGEILGTEITITENVESALASVFFKPAENYPQLGNNEVEINIQGIIEDRAEFDQTDPTAVFGPGDVENGNEVVVTKPFGGTVSFDVIPVVDTVIITGPTPGQDIIVQGDEDTWISLGQGGDGLSIALGDVDDPNNASDNSEQFVSVKITGVPEDFLVDSLSPDYTVKNNGGGEWSIRLNDPDITEIALDSIVIKPAEQFSGNVDLGVSVFAKEKITQSPVEFNEEFTLKVNPVADTIDTDVVQDTIFVSEGEDIIIDLNASLVDTEESIGDGPNYQENDPEQVRITIDDVPFGASITIGDVTLTQTDENGLAPLVFDIPQGTLIVESMTFNSGDYNQDNWAGQLTVTLQSTDTGLDGTVSLGTPVVEVLDVVVSPVNDRPEVTITSSVDSPEDNPAPVTGFKVEDIDSTLDDPSAPYELTLSVGTGDLELDAGLLATHNIDVESSSALTVTISGTVSDLNDFIAAEGVIYNPVEHYYGNVDITIVADDLGNNGEVIATDDSTSNVSAPAVLTLNITPVNDQPTTDNVVLDDITEDSGSIQITATELLSQAGDIETDIANLVVTALDVTDSAMGVVVDQGGGIWSFTPAENYYGPVTFDYVITDNGATDTGDNVLDVAGTALLNVLPDNDAPETSKVTLADVLEDSGSTQITQADLLAQASDVETDVANLVVSSFDVTDSAMGVVVDQGGGVWTFTPADDFYGEVTFDYVITDNGATDTGDNVLDVAGTASLNVLPDNDTPETSNVTLADVLEDSGSTQITQADLLAQASDVETDVANLVVSSFDVTDSAMGVVVDQGGGVWTFTPADDFYGEVTFDYVITDDGATNNSDNVLQVAGTASLDVLAVNDAPTVDVTAATSVIDEAIGQKITGISIADIDYDAAHSDDDITVTLVVDDGLLSVSPASPSGVAVTAVTNGVELVGSPDDINALLSDADPSNGVFVDASGVIGLEVELTVTVNDGGVYYENAAGMALEAEESFTISVTTTAIVNDAPTLSFDPSLSYGRQIFASRAAANQGIALIGLVAMLVDSNEVLSIEISGVHEDASIVSDNGAISVTDLGGGVWSLTASDPALFNNLEGVTVVDLPNDEHTLDFVAVSTESDGSEARSQSESISISVSNSSNNFDIEGEANDSWIIGRPNGSEMIGGDGDDVIQGGSDDDILIGGPGDDLLIGGGGEDIFRWTEDSVSEGSTDTIQDFSLSDGDVIDLRDVIEDLSEDDSIEDILDNVSEQIEARLVDDNVELDITTDDDVHQTIVVENVGTQVNLSGLDSDGIVNALLQNNIIQHGS</sequence>
<dbReference type="InterPro" id="IPR047777">
    <property type="entry name" value="LapA-like_RM"/>
</dbReference>
<dbReference type="Pfam" id="PF00353">
    <property type="entry name" value="HemolysinCabind"/>
    <property type="match status" value="1"/>
</dbReference>
<dbReference type="InterPro" id="IPR002126">
    <property type="entry name" value="Cadherin-like_dom"/>
</dbReference>
<proteinExistence type="predicted"/>
<evidence type="ECO:0000313" key="5">
    <source>
        <dbReference type="Proteomes" id="UP001169719"/>
    </source>
</evidence>
<gene>
    <name evidence="4" type="ORF">QWJ08_20730</name>
</gene>
<name>A0ABT7Y6Z7_9VIBR</name>
<dbReference type="NCBIfam" id="NF033682">
    <property type="entry name" value="retention_LapA"/>
    <property type="match status" value="1"/>
</dbReference>
<feature type="region of interest" description="Disordered" evidence="2">
    <location>
        <begin position="152"/>
        <end position="178"/>
    </location>
</feature>
<protein>
    <submittedName>
        <fullName evidence="4">Retention module-containing protein</fullName>
    </submittedName>
</protein>
<dbReference type="Proteomes" id="UP001169719">
    <property type="component" value="Unassembled WGS sequence"/>
</dbReference>
<evidence type="ECO:0000313" key="4">
    <source>
        <dbReference type="EMBL" id="MDN2483780.1"/>
    </source>
</evidence>
<feature type="domain" description="Cadherin" evidence="3">
    <location>
        <begin position="799"/>
        <end position="904"/>
    </location>
</feature>
<dbReference type="RefSeq" id="WP_289963858.1">
    <property type="nucleotide sequence ID" value="NZ_JAUEOZ010000002.1"/>
</dbReference>
<dbReference type="InterPro" id="IPR019959">
    <property type="entry name" value="T1SS-143_rpt-cont_dom"/>
</dbReference>
<organism evidence="4 5">
    <name type="scientific">Vibrio agarivorans</name>
    <dbReference type="NCBI Taxonomy" id="153622"/>
    <lineage>
        <taxon>Bacteria</taxon>
        <taxon>Pseudomonadati</taxon>
        <taxon>Pseudomonadota</taxon>
        <taxon>Gammaproteobacteria</taxon>
        <taxon>Vibrionales</taxon>
        <taxon>Vibrionaceae</taxon>
        <taxon>Vibrio</taxon>
    </lineage>
</organism>
<dbReference type="PROSITE" id="PS00330">
    <property type="entry name" value="HEMOLYSIN_CALCIUM"/>
    <property type="match status" value="1"/>
</dbReference>
<reference evidence="4" key="1">
    <citation type="submission" date="2024-05" db="EMBL/GenBank/DDBJ databases">
        <title>Genome Sequences of Four Agar- Degrading Marine Bacteria.</title>
        <authorList>
            <person name="Phillips E.K."/>
            <person name="Shaffer J.C."/>
            <person name="Henson M.W."/>
            <person name="Temperton B."/>
            <person name="Thrash C.J."/>
            <person name="Martin M.O."/>
        </authorList>
    </citation>
    <scope>NUCLEOTIDE SEQUENCE</scope>
    <source>
        <strain evidence="4">EKP203</strain>
    </source>
</reference>
<keyword evidence="5" id="KW-1185">Reference proteome</keyword>
<evidence type="ECO:0000256" key="1">
    <source>
        <dbReference type="ARBA" id="ARBA00022837"/>
    </source>
</evidence>
<dbReference type="InterPro" id="IPR011049">
    <property type="entry name" value="Serralysin-like_metalloprot_C"/>
</dbReference>
<dbReference type="InterPro" id="IPR041690">
    <property type="entry name" value="Cadherin_5"/>
</dbReference>
<dbReference type="EMBL" id="JAUEOZ010000002">
    <property type="protein sequence ID" value="MDN2483780.1"/>
    <property type="molecule type" value="Genomic_DNA"/>
</dbReference>
<evidence type="ECO:0000259" key="3">
    <source>
        <dbReference type="PROSITE" id="PS50268"/>
    </source>
</evidence>
<dbReference type="NCBIfam" id="NF012211">
    <property type="entry name" value="tand_rpt_95"/>
    <property type="match status" value="3"/>
</dbReference>
<dbReference type="SUPFAM" id="SSF51120">
    <property type="entry name" value="beta-Roll"/>
    <property type="match status" value="1"/>
</dbReference>
<keyword evidence="1" id="KW-0106">Calcium</keyword>
<dbReference type="InterPro" id="IPR001343">
    <property type="entry name" value="Hemolysn_Ca-bd"/>
</dbReference>
<dbReference type="NCBIfam" id="TIGR03660">
    <property type="entry name" value="T1SS_rpt_143"/>
    <property type="match status" value="10"/>
</dbReference>
<comment type="caution">
    <text evidence="4">The sequence shown here is derived from an EMBL/GenBank/DDBJ whole genome shotgun (WGS) entry which is preliminary data.</text>
</comment>
<dbReference type="InterPro" id="IPR019960">
    <property type="entry name" value="T1SS_VCA0849"/>
</dbReference>
<dbReference type="InterPro" id="IPR018511">
    <property type="entry name" value="Hemolysin-typ_Ca-bd_CS"/>
</dbReference>
<dbReference type="NCBIfam" id="TIGR03661">
    <property type="entry name" value="T1SS_VCA0849"/>
    <property type="match status" value="1"/>
</dbReference>
<dbReference type="PROSITE" id="PS50268">
    <property type="entry name" value="CADHERIN_2"/>
    <property type="match status" value="1"/>
</dbReference>
<dbReference type="Pfam" id="PF17892">
    <property type="entry name" value="Cadherin_5"/>
    <property type="match status" value="3"/>
</dbReference>
<accession>A0ABT7Y6Z7</accession>
<feature type="region of interest" description="Disordered" evidence="2">
    <location>
        <begin position="5526"/>
        <end position="5545"/>
    </location>
</feature>